<reference evidence="2" key="1">
    <citation type="submission" date="2020-07" db="EMBL/GenBank/DDBJ databases">
        <title>Metabolic diversity and evolutionary history of the archaeal phylum ###Micrarchaeota### uncovered from a freshwater lake metagenome.</title>
        <authorList>
            <person name="Kadnikov V.V."/>
            <person name="Savvichev A.S."/>
            <person name="Mardanov A.V."/>
            <person name="Beletsky A.V."/>
            <person name="Chupakov A.V."/>
            <person name="Kokryatskaya N.M."/>
            <person name="Pimenov N.V."/>
            <person name="Ravin N.V."/>
        </authorList>
    </citation>
    <scope>NUCLEOTIDE SEQUENCE [LARGE SCALE GENOMIC DNA]</scope>
</reference>
<name>A0A7D5XDB4_FERL1</name>
<gene>
    <name evidence="1" type="ORF">Sv326_1016</name>
</gene>
<sequence>MKRGMFTLRCDDGFLGGTVRGEIMLLEDGDIQFVPPKERFVKMMLK</sequence>
<evidence type="ECO:0000313" key="2">
    <source>
        <dbReference type="Proteomes" id="UP000510821"/>
    </source>
</evidence>
<proteinExistence type="predicted"/>
<dbReference type="AlphaFoldDB" id="A0A7D5XDB4"/>
<protein>
    <submittedName>
        <fullName evidence="1">Uncharacterized protein</fullName>
    </submittedName>
</protein>
<evidence type="ECO:0000313" key="1">
    <source>
        <dbReference type="EMBL" id="QLJ53191.1"/>
    </source>
</evidence>
<accession>A0A7D5XDB4</accession>
<organism evidence="1 2">
    <name type="scientific">Fermentimicrarchaeum limneticum</name>
    <dbReference type="NCBI Taxonomy" id="2795018"/>
    <lineage>
        <taxon>Archaea</taxon>
        <taxon>Candidatus Micrarchaeota</taxon>
        <taxon>Candidatus Fermentimicrarchaeales</taxon>
        <taxon>Candidatus Fermentimicrarchaeaceae</taxon>
        <taxon>Candidatus Fermentimicrarchaeum</taxon>
    </lineage>
</organism>
<dbReference type="Proteomes" id="UP000510821">
    <property type="component" value="Chromosome"/>
</dbReference>
<dbReference type="KEGG" id="flt:Sv326_1016"/>
<dbReference type="EMBL" id="CP058998">
    <property type="protein sequence ID" value="QLJ53191.1"/>
    <property type="molecule type" value="Genomic_DNA"/>
</dbReference>